<evidence type="ECO:0000313" key="2">
    <source>
        <dbReference type="Proteomes" id="UP000239532"/>
    </source>
</evidence>
<dbReference type="RefSeq" id="WP_105981928.1">
    <property type="nucleotide sequence ID" value="NZ_MQUC01000003.1"/>
</dbReference>
<name>A0A2S9WRG3_9FLAO</name>
<dbReference type="Proteomes" id="UP000239532">
    <property type="component" value="Unassembled WGS sequence"/>
</dbReference>
<proteinExistence type="predicted"/>
<accession>A0A2S9WRG3</accession>
<gene>
    <name evidence="1" type="ORF">BST86_02735</name>
</gene>
<dbReference type="OrthoDB" id="1143974at2"/>
<sequence length="176" mass="20201">MRNFIFLAVLAVLTSSCISQRGLERNSDFKADLFSAKQLNGVYQNAIPEDPANSLWQDLYKNKSHKDLVFNADNTQVELNLVDNNKLVVTLYRYGRKEDELIFKGKIKNGYFAINRKLTLIPLPFFYYHKENKTIIGNDDEGNLVLVQGKMLEYVVLLSLIGGDRDTISARYEKLD</sequence>
<dbReference type="PROSITE" id="PS51257">
    <property type="entry name" value="PROKAR_LIPOPROTEIN"/>
    <property type="match status" value="1"/>
</dbReference>
<keyword evidence="2" id="KW-1185">Reference proteome</keyword>
<evidence type="ECO:0000313" key="1">
    <source>
        <dbReference type="EMBL" id="PRP66077.1"/>
    </source>
</evidence>
<protein>
    <submittedName>
        <fullName evidence="1">Uncharacterized protein</fullName>
    </submittedName>
</protein>
<organism evidence="1 2">
    <name type="scientific">Nonlabens agnitus</name>
    <dbReference type="NCBI Taxonomy" id="870484"/>
    <lineage>
        <taxon>Bacteria</taxon>
        <taxon>Pseudomonadati</taxon>
        <taxon>Bacteroidota</taxon>
        <taxon>Flavobacteriia</taxon>
        <taxon>Flavobacteriales</taxon>
        <taxon>Flavobacteriaceae</taxon>
        <taxon>Nonlabens</taxon>
    </lineage>
</organism>
<reference evidence="1 2" key="1">
    <citation type="submission" date="2016-11" db="EMBL/GenBank/DDBJ databases">
        <title>Trade-off between light-utilization and light-protection in marine flavobacteria.</title>
        <authorList>
            <person name="Kumagai Y."/>
        </authorList>
    </citation>
    <scope>NUCLEOTIDE SEQUENCE [LARGE SCALE GENOMIC DNA]</scope>
    <source>
        <strain evidence="1 2">JCM 17109</strain>
    </source>
</reference>
<comment type="caution">
    <text evidence="1">The sequence shown here is derived from an EMBL/GenBank/DDBJ whole genome shotgun (WGS) entry which is preliminary data.</text>
</comment>
<dbReference type="EMBL" id="MQUC01000003">
    <property type="protein sequence ID" value="PRP66077.1"/>
    <property type="molecule type" value="Genomic_DNA"/>
</dbReference>
<dbReference type="AlphaFoldDB" id="A0A2S9WRG3"/>